<dbReference type="Pfam" id="PF09911">
    <property type="entry name" value="DUF2140"/>
    <property type="match status" value="1"/>
</dbReference>
<proteinExistence type="predicted"/>
<keyword evidence="1" id="KW-0812">Transmembrane</keyword>
<evidence type="ECO:0000313" key="3">
    <source>
        <dbReference type="EMBL" id="MBC1501405.1"/>
    </source>
</evidence>
<dbReference type="AlphaFoldDB" id="A0A1S7FTR7"/>
<keyword evidence="4" id="KW-1185">Reference proteome</keyword>
<keyword evidence="1" id="KW-1133">Transmembrane helix</keyword>
<evidence type="ECO:0000313" key="4">
    <source>
        <dbReference type="Proteomes" id="UP000223060"/>
    </source>
</evidence>
<evidence type="ECO:0000256" key="1">
    <source>
        <dbReference type="SAM" id="Phobius"/>
    </source>
</evidence>
<protein>
    <submittedName>
        <fullName evidence="3">YpmS family protein</fullName>
    </submittedName>
</protein>
<gene>
    <name evidence="3" type="ORF">HB943_12400</name>
    <name evidence="2" type="ORF">UE46_07185</name>
</gene>
<dbReference type="KEGG" id="lwi:UE46_07185"/>
<feature type="transmembrane region" description="Helical" evidence="1">
    <location>
        <begin position="12"/>
        <end position="37"/>
    </location>
</feature>
<dbReference type="Proteomes" id="UP000564536">
    <property type="component" value="Unassembled WGS sequence"/>
</dbReference>
<dbReference type="Proteomes" id="UP000223060">
    <property type="component" value="Chromosome"/>
</dbReference>
<reference evidence="3 5" key="3">
    <citation type="submission" date="2020-03" db="EMBL/GenBank/DDBJ databases">
        <title>Soil Listeria distribution.</title>
        <authorList>
            <person name="Liao J."/>
            <person name="Wiedmann M."/>
        </authorList>
    </citation>
    <scope>NUCLEOTIDE SEQUENCE [LARGE SCALE GENOMIC DNA]</scope>
    <source>
        <strain evidence="3 5">FSL L7-1523</strain>
    </source>
</reference>
<dbReference type="EMBL" id="CP011102">
    <property type="protein sequence ID" value="AQY50846.1"/>
    <property type="molecule type" value="Genomic_DNA"/>
</dbReference>
<dbReference type="EMBL" id="JAARRL010000021">
    <property type="protein sequence ID" value="MBC1501405.1"/>
    <property type="molecule type" value="Genomic_DNA"/>
</dbReference>
<dbReference type="InterPro" id="IPR018672">
    <property type="entry name" value="DUF2140"/>
</dbReference>
<sequence>MLRSKDKQTNYWKWAFLGFIAIVIASFAWIYMSIFWFSPNVPEDAGRLVSTKDMVEFPTQTNKADLNKLIAHYLQEFQEDQDADIAYDVYLADDVVFKAEAEFLGQPVDISINFSPTLRKDGVVVLQQVDMRVGALPLPVSYVMKYVKSQFELPNWVTISPKQEKIYLDMNKLKLKGGMKVRVDALDLKKDDISFTLLVPTE</sequence>
<evidence type="ECO:0000313" key="2">
    <source>
        <dbReference type="EMBL" id="AQY50846.1"/>
    </source>
</evidence>
<name>A0A1S7FTR7_9LIST</name>
<organism evidence="2 4">
    <name type="scientific">Listeria weihenstephanensis</name>
    <dbReference type="NCBI Taxonomy" id="1006155"/>
    <lineage>
        <taxon>Bacteria</taxon>
        <taxon>Bacillati</taxon>
        <taxon>Bacillota</taxon>
        <taxon>Bacilli</taxon>
        <taxon>Bacillales</taxon>
        <taxon>Listeriaceae</taxon>
        <taxon>Listeria</taxon>
    </lineage>
</organism>
<evidence type="ECO:0000313" key="5">
    <source>
        <dbReference type="Proteomes" id="UP000564536"/>
    </source>
</evidence>
<keyword evidence="1" id="KW-0472">Membrane</keyword>
<reference evidence="4" key="1">
    <citation type="submission" date="2015-03" db="EMBL/GenBank/DDBJ databases">
        <authorList>
            <person name="Ferrari E."/>
            <person name="Walter M.C."/>
            <person name="Huptas C."/>
            <person name="Scherer S."/>
            <person name="Mueller-Herbst S."/>
        </authorList>
    </citation>
    <scope>NUCLEOTIDE SEQUENCE [LARGE SCALE GENOMIC DNA]</scope>
    <source>
        <strain evidence="4">LWP01</strain>
    </source>
</reference>
<accession>A0A1S7FTR7</accession>
<reference evidence="2" key="2">
    <citation type="submission" date="2015-03" db="EMBL/GenBank/DDBJ databases">
        <authorList>
            <person name="Murphy D."/>
        </authorList>
    </citation>
    <scope>NUCLEOTIDE SEQUENCE [LARGE SCALE GENOMIC DNA]</scope>
    <source>
        <strain evidence="2">WS 4560</strain>
    </source>
</reference>